<gene>
    <name evidence="11" type="ORF">ACFSJU_16295</name>
</gene>
<keyword evidence="3 8" id="KW-1134">Transmembrane beta strand</keyword>
<accession>A0ABW4ZQ92</accession>
<evidence type="ECO:0000313" key="12">
    <source>
        <dbReference type="Proteomes" id="UP001597387"/>
    </source>
</evidence>
<reference evidence="12" key="1">
    <citation type="journal article" date="2019" name="Int. J. Syst. Evol. Microbiol.">
        <title>The Global Catalogue of Microorganisms (GCM) 10K type strain sequencing project: providing services to taxonomists for standard genome sequencing and annotation.</title>
        <authorList>
            <consortium name="The Broad Institute Genomics Platform"/>
            <consortium name="The Broad Institute Genome Sequencing Center for Infectious Disease"/>
            <person name="Wu L."/>
            <person name="Ma J."/>
        </authorList>
    </citation>
    <scope>NUCLEOTIDE SEQUENCE [LARGE SCALE GENOMIC DNA]</scope>
    <source>
        <strain evidence="12">KCTC 42217</strain>
    </source>
</reference>
<comment type="subcellular location">
    <subcellularLocation>
        <location evidence="1 8">Cell outer membrane</location>
        <topology evidence="1 8">Multi-pass membrane protein</topology>
    </subcellularLocation>
</comment>
<dbReference type="InterPro" id="IPR012910">
    <property type="entry name" value="Plug_dom"/>
</dbReference>
<dbReference type="PROSITE" id="PS52016">
    <property type="entry name" value="TONB_DEPENDENT_REC_3"/>
    <property type="match status" value="1"/>
</dbReference>
<evidence type="ECO:0000256" key="9">
    <source>
        <dbReference type="SAM" id="SignalP"/>
    </source>
</evidence>
<keyword evidence="7 8" id="KW-0998">Cell outer membrane</keyword>
<sequence length="725" mass="80868">MKRYFIFFAVLACGFTALAQNTVTITLKDAETQAPLIGASVAIINLQKVSSTNQHGNVSFSGLPNGVHSFEYRYLGYTTKIDSISFPLAAASPIVVLLEAAEGEELEEVVVSSTRSSRTIANIPTRIEVIAGEELDEKANMKPGDIRMVLNESTGIQTQQTSATSANASIRIQGLDGRYTQILKDGFPLYSGAASGLGLLQTPPLDLKQVEVIKGSSSTLYGGGAIAGLVNLISKTPKEEQELNFHLNGTSAGGLDLNGFYGERFGKAGITVFASRNSNEAYAPGNIDLTAIPEFTRYTFNPKLFLYFNDKTSLNLGVNSSFEERTGGDLHYIKGEGDATHSFFESNNSKRLSSQFALKHKLSEHTELNLRNSVSYFNRKIGIPAYSFDGTQYGTFSEANITTGSDKSEWVAGLNLWTDQFRENQQTAVPLRNYNQITYGAFIQNNLHAAEWLELETGLRGDYVVDYGFVLLPRISALIKVNEKFNSRVGGGLGYKTPTIFTEESERIQYQNVLPISATVNKLEESYGFNWDLNYRTTLFHDELSFSINHLFFYTFLNNPLMMEPEAGSEYRFTNSAGHMDSRGMETNVKFAYHDFKFFVGYSLTDAKIHVGDDLRQNPLTAKHRLNNVLMYEVEDKWKLGAEGYYYGKQTLNDGAAGKPYWIFGFMAEKLWNRFSIYINFENFTDTRQTRFDSIYTGSISNPVFRDIYAPLDGFVVNGGLKLRL</sequence>
<keyword evidence="4 8" id="KW-0812">Transmembrane</keyword>
<keyword evidence="12" id="KW-1185">Reference proteome</keyword>
<dbReference type="Pfam" id="PF13715">
    <property type="entry name" value="CarbopepD_reg_2"/>
    <property type="match status" value="1"/>
</dbReference>
<evidence type="ECO:0000256" key="7">
    <source>
        <dbReference type="ARBA" id="ARBA00023237"/>
    </source>
</evidence>
<proteinExistence type="inferred from homology"/>
<evidence type="ECO:0000256" key="4">
    <source>
        <dbReference type="ARBA" id="ARBA00022692"/>
    </source>
</evidence>
<dbReference type="InterPro" id="IPR036942">
    <property type="entry name" value="Beta-barrel_TonB_sf"/>
</dbReference>
<keyword evidence="2 8" id="KW-0813">Transport</keyword>
<dbReference type="SUPFAM" id="SSF49464">
    <property type="entry name" value="Carboxypeptidase regulatory domain-like"/>
    <property type="match status" value="1"/>
</dbReference>
<dbReference type="Gene3D" id="2.40.170.20">
    <property type="entry name" value="TonB-dependent receptor, beta-barrel domain"/>
    <property type="match status" value="1"/>
</dbReference>
<comment type="caution">
    <text evidence="11">The sequence shown here is derived from an EMBL/GenBank/DDBJ whole genome shotgun (WGS) entry which is preliminary data.</text>
</comment>
<dbReference type="InterPro" id="IPR008969">
    <property type="entry name" value="CarboxyPept-like_regulatory"/>
</dbReference>
<evidence type="ECO:0000313" key="11">
    <source>
        <dbReference type="EMBL" id="MFD2163971.1"/>
    </source>
</evidence>
<evidence type="ECO:0000256" key="1">
    <source>
        <dbReference type="ARBA" id="ARBA00004571"/>
    </source>
</evidence>
<keyword evidence="6 8" id="KW-0472">Membrane</keyword>
<name>A0ABW4ZQ92_9SPHI</name>
<organism evidence="11 12">
    <name type="scientific">Paradesertivirga mongoliensis</name>
    <dbReference type="NCBI Taxonomy" id="2100740"/>
    <lineage>
        <taxon>Bacteria</taxon>
        <taxon>Pseudomonadati</taxon>
        <taxon>Bacteroidota</taxon>
        <taxon>Sphingobacteriia</taxon>
        <taxon>Sphingobacteriales</taxon>
        <taxon>Sphingobacteriaceae</taxon>
        <taxon>Paradesertivirga</taxon>
    </lineage>
</organism>
<dbReference type="PANTHER" id="PTHR30069">
    <property type="entry name" value="TONB-DEPENDENT OUTER MEMBRANE RECEPTOR"/>
    <property type="match status" value="1"/>
</dbReference>
<dbReference type="Proteomes" id="UP001597387">
    <property type="component" value="Unassembled WGS sequence"/>
</dbReference>
<dbReference type="PANTHER" id="PTHR30069:SF29">
    <property type="entry name" value="HEMOGLOBIN AND HEMOGLOBIN-HAPTOGLOBIN-BINDING PROTEIN 1-RELATED"/>
    <property type="match status" value="1"/>
</dbReference>
<dbReference type="RefSeq" id="WP_255904790.1">
    <property type="nucleotide sequence ID" value="NZ_JAFMZO010000004.1"/>
</dbReference>
<protein>
    <submittedName>
        <fullName evidence="11">TonB-dependent receptor plug domain-containing protein</fullName>
    </submittedName>
</protein>
<dbReference type="Gene3D" id="2.170.130.10">
    <property type="entry name" value="TonB-dependent receptor, plug domain"/>
    <property type="match status" value="1"/>
</dbReference>
<feature type="chain" id="PRO_5046322824" evidence="9">
    <location>
        <begin position="20"/>
        <end position="725"/>
    </location>
</feature>
<keyword evidence="11" id="KW-0675">Receptor</keyword>
<dbReference type="EMBL" id="JBHUHZ010000003">
    <property type="protein sequence ID" value="MFD2163971.1"/>
    <property type="molecule type" value="Genomic_DNA"/>
</dbReference>
<evidence type="ECO:0000256" key="5">
    <source>
        <dbReference type="ARBA" id="ARBA00022729"/>
    </source>
</evidence>
<feature type="domain" description="TonB-dependent receptor plug" evidence="10">
    <location>
        <begin position="121"/>
        <end position="228"/>
    </location>
</feature>
<evidence type="ECO:0000256" key="3">
    <source>
        <dbReference type="ARBA" id="ARBA00022452"/>
    </source>
</evidence>
<evidence type="ECO:0000256" key="6">
    <source>
        <dbReference type="ARBA" id="ARBA00023136"/>
    </source>
</evidence>
<comment type="similarity">
    <text evidence="8">Belongs to the TonB-dependent receptor family.</text>
</comment>
<dbReference type="SUPFAM" id="SSF56935">
    <property type="entry name" value="Porins"/>
    <property type="match status" value="1"/>
</dbReference>
<feature type="signal peptide" evidence="9">
    <location>
        <begin position="1"/>
        <end position="19"/>
    </location>
</feature>
<evidence type="ECO:0000256" key="8">
    <source>
        <dbReference type="PROSITE-ProRule" id="PRU01360"/>
    </source>
</evidence>
<dbReference type="Pfam" id="PF07715">
    <property type="entry name" value="Plug"/>
    <property type="match status" value="1"/>
</dbReference>
<dbReference type="InterPro" id="IPR037066">
    <property type="entry name" value="Plug_dom_sf"/>
</dbReference>
<keyword evidence="5 9" id="KW-0732">Signal</keyword>
<dbReference type="InterPro" id="IPR039426">
    <property type="entry name" value="TonB-dep_rcpt-like"/>
</dbReference>
<evidence type="ECO:0000256" key="2">
    <source>
        <dbReference type="ARBA" id="ARBA00022448"/>
    </source>
</evidence>
<evidence type="ECO:0000259" key="10">
    <source>
        <dbReference type="Pfam" id="PF07715"/>
    </source>
</evidence>